<protein>
    <recommendedName>
        <fullName evidence="8">Amino-acid acetyltransferase</fullName>
        <ecNumber evidence="8">2.3.1.1</ecNumber>
    </recommendedName>
    <alternativeName>
        <fullName evidence="8">N-acetylglutamate synthase</fullName>
        <shortName evidence="8">AGS</shortName>
        <shortName evidence="8">NAGS</shortName>
    </alternativeName>
</protein>
<evidence type="ECO:0000256" key="4">
    <source>
        <dbReference type="ARBA" id="ARBA00022605"/>
    </source>
</evidence>
<keyword evidence="8" id="KW-0963">Cytoplasm</keyword>
<dbReference type="PANTHER" id="PTHR30602:SF12">
    <property type="entry name" value="AMINO-ACID ACETYLTRANSFERASE NAGS1, CHLOROPLASTIC-RELATED"/>
    <property type="match status" value="1"/>
</dbReference>
<dbReference type="InterPro" id="IPR000182">
    <property type="entry name" value="GNAT_dom"/>
</dbReference>
<evidence type="ECO:0000256" key="6">
    <source>
        <dbReference type="ARBA" id="ARBA00023315"/>
    </source>
</evidence>
<keyword evidence="3 8" id="KW-0055">Arginine biosynthesis</keyword>
<dbReference type="GO" id="GO:0005737">
    <property type="term" value="C:cytoplasm"/>
    <property type="evidence" value="ECO:0007669"/>
    <property type="project" value="UniProtKB-SubCell"/>
</dbReference>
<dbReference type="CDD" id="cd04301">
    <property type="entry name" value="NAT_SF"/>
    <property type="match status" value="1"/>
</dbReference>
<dbReference type="Proteomes" id="UP000885750">
    <property type="component" value="Unassembled WGS sequence"/>
</dbReference>
<feature type="domain" description="N-acetyltransferase" evidence="9">
    <location>
        <begin position="284"/>
        <end position="422"/>
    </location>
</feature>
<comment type="caution">
    <text evidence="10">The sequence shown here is derived from an EMBL/GenBank/DDBJ whole genome shotgun (WGS) entry which is preliminary data.</text>
</comment>
<sequence>MNNTKNHYSRIDFFREAAPYIHRHRGKTFVIAFSGEVIDEQYFDCIISDIAILAALGSHIIIVHGARLQIDQRLQQLNYPIEIKNDLRVTDATALKIAKQTIGALRVEIENKLGHALNRPPIINDGLGVLSGNFITAKPVGVFQGVDYQHTGKVRKINTVLIQSLLEQENIVLLSSLGFSPTGETYNLRYEDVASFVATKIQADKLIFISQNQYKLAREISLRELTTDILQNANQYPLLNDIADALNQGVKRVHLINDHQNGGLLLELYTRDGIGTMFTASLYDEIRQATIDDVSGIIELISPLEKKGILIKRSREQLELEINNFSLIKRDGKVIGCAALYEMDDVTAELACLVIHPNYRTGKRGDMLMKFISKNAKEKNLQQLLVLTTQSIDWFKERGFIIGKVEDLPAKKKALYNFQRNSKVLFKQI</sequence>
<comment type="catalytic activity">
    <reaction evidence="7 8">
        <text>L-glutamate + acetyl-CoA = N-acetyl-L-glutamate + CoA + H(+)</text>
        <dbReference type="Rhea" id="RHEA:24292"/>
        <dbReference type="ChEBI" id="CHEBI:15378"/>
        <dbReference type="ChEBI" id="CHEBI:29985"/>
        <dbReference type="ChEBI" id="CHEBI:44337"/>
        <dbReference type="ChEBI" id="CHEBI:57287"/>
        <dbReference type="ChEBI" id="CHEBI:57288"/>
        <dbReference type="EC" id="2.3.1.1"/>
    </reaction>
</comment>
<evidence type="ECO:0000256" key="2">
    <source>
        <dbReference type="ARBA" id="ARBA00009145"/>
    </source>
</evidence>
<dbReference type="Pfam" id="PF00583">
    <property type="entry name" value="Acetyltransf_1"/>
    <property type="match status" value="1"/>
</dbReference>
<dbReference type="PROSITE" id="PS51186">
    <property type="entry name" value="GNAT"/>
    <property type="match status" value="1"/>
</dbReference>
<dbReference type="Gene3D" id="3.40.1160.10">
    <property type="entry name" value="Acetylglutamate kinase-like"/>
    <property type="match status" value="1"/>
</dbReference>
<dbReference type="CDD" id="cd04237">
    <property type="entry name" value="AAK_NAGS-ABP"/>
    <property type="match status" value="1"/>
</dbReference>
<evidence type="ECO:0000313" key="10">
    <source>
        <dbReference type="EMBL" id="HFC92981.1"/>
    </source>
</evidence>
<accession>A0A7V2T455</accession>
<dbReference type="InterPro" id="IPR016181">
    <property type="entry name" value="Acyl_CoA_acyltransferase"/>
</dbReference>
<dbReference type="Gene3D" id="3.40.630.30">
    <property type="match status" value="1"/>
</dbReference>
<evidence type="ECO:0000256" key="3">
    <source>
        <dbReference type="ARBA" id="ARBA00022571"/>
    </source>
</evidence>
<keyword evidence="4 8" id="KW-0028">Amino-acid biosynthesis</keyword>
<dbReference type="InterPro" id="IPR001048">
    <property type="entry name" value="Asp/Glu/Uridylate_kinase"/>
</dbReference>
<dbReference type="NCBIfam" id="NF003641">
    <property type="entry name" value="PRK05279.1"/>
    <property type="match status" value="1"/>
</dbReference>
<dbReference type="InterPro" id="IPR036393">
    <property type="entry name" value="AceGlu_kinase-like_sf"/>
</dbReference>
<dbReference type="PANTHER" id="PTHR30602">
    <property type="entry name" value="AMINO-ACID ACETYLTRANSFERASE"/>
    <property type="match status" value="1"/>
</dbReference>
<proteinExistence type="inferred from homology"/>
<organism evidence="10">
    <name type="scientific">Leucothrix mucor</name>
    <dbReference type="NCBI Taxonomy" id="45248"/>
    <lineage>
        <taxon>Bacteria</taxon>
        <taxon>Pseudomonadati</taxon>
        <taxon>Pseudomonadota</taxon>
        <taxon>Gammaproteobacteria</taxon>
        <taxon>Thiotrichales</taxon>
        <taxon>Thiotrichaceae</taxon>
        <taxon>Leucothrix</taxon>
    </lineage>
</organism>
<dbReference type="UniPathway" id="UPA00068">
    <property type="reaction ID" value="UER00106"/>
</dbReference>
<evidence type="ECO:0000256" key="1">
    <source>
        <dbReference type="ARBA" id="ARBA00004925"/>
    </source>
</evidence>
<dbReference type="AlphaFoldDB" id="A0A7V2T455"/>
<dbReference type="EC" id="2.3.1.1" evidence="8"/>
<dbReference type="GO" id="GO:0004042">
    <property type="term" value="F:L-glutamate N-acetyltransferase activity"/>
    <property type="evidence" value="ECO:0007669"/>
    <property type="project" value="UniProtKB-UniRule"/>
</dbReference>
<dbReference type="HAMAP" id="MF_01105">
    <property type="entry name" value="N_acetyl_glu_synth"/>
    <property type="match status" value="1"/>
</dbReference>
<comment type="subcellular location">
    <subcellularLocation>
        <location evidence="8">Cytoplasm</location>
    </subcellularLocation>
</comment>
<dbReference type="InterPro" id="IPR010167">
    <property type="entry name" value="NH2A_AcTrfase"/>
</dbReference>
<dbReference type="SUPFAM" id="SSF53633">
    <property type="entry name" value="Carbamate kinase-like"/>
    <property type="match status" value="1"/>
</dbReference>
<dbReference type="NCBIfam" id="TIGR01890">
    <property type="entry name" value="N-Ac-Glu-synth"/>
    <property type="match status" value="1"/>
</dbReference>
<comment type="pathway">
    <text evidence="1 8">Amino-acid biosynthesis; L-arginine biosynthesis; N(2)-acetyl-L-ornithine from L-glutamate: step 1/4.</text>
</comment>
<evidence type="ECO:0000256" key="5">
    <source>
        <dbReference type="ARBA" id="ARBA00022679"/>
    </source>
</evidence>
<dbReference type="EMBL" id="DRMS01000343">
    <property type="protein sequence ID" value="HFC92981.1"/>
    <property type="molecule type" value="Genomic_DNA"/>
</dbReference>
<keyword evidence="6 8" id="KW-0012">Acyltransferase</keyword>
<evidence type="ECO:0000256" key="7">
    <source>
        <dbReference type="ARBA" id="ARBA00048372"/>
    </source>
</evidence>
<dbReference type="Pfam" id="PF00696">
    <property type="entry name" value="AA_kinase"/>
    <property type="match status" value="1"/>
</dbReference>
<comment type="miscellaneous">
    <text evidence="8">In bacteria which possess the bifunctional enzyme ornithine acetyltransferase/N-acetylglutamate synthase (ArgJ), ArgA fulfills an anaplerotic role.</text>
</comment>
<dbReference type="InterPro" id="IPR033719">
    <property type="entry name" value="NAGS_kin"/>
</dbReference>
<gene>
    <name evidence="8" type="primary">argA</name>
    <name evidence="10" type="ORF">ENJ51_09235</name>
</gene>
<dbReference type="GO" id="GO:0006526">
    <property type="term" value="P:L-arginine biosynthetic process"/>
    <property type="evidence" value="ECO:0007669"/>
    <property type="project" value="UniProtKB-UniRule"/>
</dbReference>
<dbReference type="SUPFAM" id="SSF55729">
    <property type="entry name" value="Acyl-CoA N-acyltransferases (Nat)"/>
    <property type="match status" value="1"/>
</dbReference>
<reference evidence="10" key="1">
    <citation type="journal article" date="2020" name="mSystems">
        <title>Genome- and Community-Level Interaction Insights into Carbon Utilization and Element Cycling Functions of Hydrothermarchaeota in Hydrothermal Sediment.</title>
        <authorList>
            <person name="Zhou Z."/>
            <person name="Liu Y."/>
            <person name="Xu W."/>
            <person name="Pan J."/>
            <person name="Luo Z.H."/>
            <person name="Li M."/>
        </authorList>
    </citation>
    <scope>NUCLEOTIDE SEQUENCE [LARGE SCALE GENOMIC DNA]</scope>
    <source>
        <strain evidence="10">HyVt-493</strain>
    </source>
</reference>
<comment type="similarity">
    <text evidence="2 8">Belongs to the acetyltransferase family. ArgA subfamily.</text>
</comment>
<evidence type="ECO:0000256" key="8">
    <source>
        <dbReference type="HAMAP-Rule" id="MF_01105"/>
    </source>
</evidence>
<keyword evidence="5 8" id="KW-0808">Transferase</keyword>
<dbReference type="PIRSF" id="PIRSF000423">
    <property type="entry name" value="ArgA"/>
    <property type="match status" value="1"/>
</dbReference>
<evidence type="ECO:0000259" key="9">
    <source>
        <dbReference type="PROSITE" id="PS51186"/>
    </source>
</evidence>
<name>A0A7V2T455_LEUMU</name>